<evidence type="ECO:0000256" key="1">
    <source>
        <dbReference type="ARBA" id="ARBA00022490"/>
    </source>
</evidence>
<protein>
    <recommendedName>
        <fullName evidence="2">UPF0298 protein LC20004_06680</fullName>
    </recommendedName>
</protein>
<comment type="subcellular location">
    <subcellularLocation>
        <location evidence="2">Cytoplasm</location>
    </subcellularLocation>
</comment>
<gene>
    <name evidence="3" type="ORF">LC20004_06680</name>
</gene>
<dbReference type="AlphaFoldDB" id="A0A2D1KND9"/>
<organism evidence="3 4">
    <name type="scientific">Loigolactobacillus coryniformis subsp. torquens DSM 20004 = KCTC 3535</name>
    <dbReference type="NCBI Taxonomy" id="1423822"/>
    <lineage>
        <taxon>Bacteria</taxon>
        <taxon>Bacillati</taxon>
        <taxon>Bacillota</taxon>
        <taxon>Bacilli</taxon>
        <taxon>Lactobacillales</taxon>
        <taxon>Lactobacillaceae</taxon>
        <taxon>Loigolactobacillus</taxon>
    </lineage>
</organism>
<dbReference type="InterPro" id="IPR016979">
    <property type="entry name" value="DUF2129"/>
</dbReference>
<dbReference type="EMBL" id="CP017697">
    <property type="protein sequence ID" value="ATO43611.1"/>
    <property type="molecule type" value="Genomic_DNA"/>
</dbReference>
<comment type="similarity">
    <text evidence="2">Belongs to the UPF0298 family.</text>
</comment>
<sequence>MAFTMTPRQGLVVWVYSLKQLRQLRRYGTIYYTSRRLKYVYLYVDQAMIPTVSEQVKKLHFVRRVEVSHRPELDMNFGERVGQLDKSEPADVRESAGPKILLTSKEILKKDS</sequence>
<dbReference type="KEGG" id="lcy:LC20004_06680"/>
<dbReference type="Pfam" id="PF09902">
    <property type="entry name" value="DUF2129"/>
    <property type="match status" value="1"/>
</dbReference>
<evidence type="ECO:0000256" key="2">
    <source>
        <dbReference type="HAMAP-Rule" id="MF_01126"/>
    </source>
</evidence>
<evidence type="ECO:0000313" key="3">
    <source>
        <dbReference type="EMBL" id="ATO43611.1"/>
    </source>
</evidence>
<proteinExistence type="inferred from homology"/>
<accession>A0A2D1KND9</accession>
<reference evidence="3 4" key="1">
    <citation type="submission" date="2016-10" db="EMBL/GenBank/DDBJ databases">
        <title>The whole genome sequencing and assembly of L. cotyniformis subsp. torquens DSM 20004 strain.</title>
        <authorList>
            <person name="Park M.-K."/>
            <person name="Lee Y.-J."/>
            <person name="Yi H."/>
            <person name="Bahn Y.-S."/>
            <person name="Kim J.F."/>
            <person name="Lee D.-W."/>
        </authorList>
    </citation>
    <scope>NUCLEOTIDE SEQUENCE [LARGE SCALE GENOMIC DNA]</scope>
    <source>
        <strain evidence="3 4">DSM 20004</strain>
    </source>
</reference>
<keyword evidence="1 2" id="KW-0963">Cytoplasm</keyword>
<dbReference type="HAMAP" id="MF_01126">
    <property type="entry name" value="UPF0298"/>
    <property type="match status" value="1"/>
</dbReference>
<keyword evidence="4" id="KW-1185">Reference proteome</keyword>
<dbReference type="OrthoDB" id="2990788at2"/>
<dbReference type="GO" id="GO:0005737">
    <property type="term" value="C:cytoplasm"/>
    <property type="evidence" value="ECO:0007669"/>
    <property type="project" value="UniProtKB-SubCell"/>
</dbReference>
<dbReference type="RefSeq" id="WP_010013777.1">
    <property type="nucleotide sequence ID" value="NZ_AEOS01000205.1"/>
</dbReference>
<name>A0A2D1KND9_9LACO</name>
<dbReference type="Proteomes" id="UP000223559">
    <property type="component" value="Chromosome"/>
</dbReference>
<evidence type="ECO:0000313" key="4">
    <source>
        <dbReference type="Proteomes" id="UP000223559"/>
    </source>
</evidence>